<gene>
    <name evidence="2" type="primary">PowCR01_000134100</name>
    <name evidence="2" type="ORF">POWCR01_000134100</name>
</gene>
<accession>A0A1C3KIL1</accession>
<dbReference type="AlphaFoldDB" id="A0A1C3KIL1"/>
<dbReference type="OrthoDB" id="10356313at2759"/>
<feature type="region of interest" description="Disordered" evidence="1">
    <location>
        <begin position="240"/>
        <end position="268"/>
    </location>
</feature>
<dbReference type="VEuPathDB" id="PlasmoDB:PocGH01_00059600"/>
<evidence type="ECO:0000313" key="2">
    <source>
        <dbReference type="EMBL" id="SBT73598.1"/>
    </source>
</evidence>
<evidence type="ECO:0000313" key="3">
    <source>
        <dbReference type="Proteomes" id="UP000243200"/>
    </source>
</evidence>
<dbReference type="Pfam" id="PF05795">
    <property type="entry name" value="Plasmodium_Vir"/>
    <property type="match status" value="1"/>
</dbReference>
<evidence type="ECO:0000256" key="1">
    <source>
        <dbReference type="SAM" id="MobiDB-lite"/>
    </source>
</evidence>
<dbReference type="InterPro" id="IPR008780">
    <property type="entry name" value="Plasmodium_Vir"/>
</dbReference>
<organism evidence="2 3">
    <name type="scientific">Plasmodium ovale</name>
    <name type="common">malaria parasite P. ovale</name>
    <dbReference type="NCBI Taxonomy" id="36330"/>
    <lineage>
        <taxon>Eukaryota</taxon>
        <taxon>Sar</taxon>
        <taxon>Alveolata</taxon>
        <taxon>Apicomplexa</taxon>
        <taxon>Aconoidasida</taxon>
        <taxon>Haemosporida</taxon>
        <taxon>Plasmodiidae</taxon>
        <taxon>Plasmodium</taxon>
        <taxon>Plasmodium (Plasmodium)</taxon>
    </lineage>
</organism>
<feature type="compositionally biased region" description="Polar residues" evidence="1">
    <location>
        <begin position="257"/>
        <end position="268"/>
    </location>
</feature>
<protein>
    <submittedName>
        <fullName evidence="2">PIR protein</fullName>
    </submittedName>
</protein>
<dbReference type="VEuPathDB" id="PlasmoDB:POWCR01_000134100"/>
<proteinExistence type="predicted"/>
<reference evidence="2 3" key="1">
    <citation type="submission" date="2016-06" db="EMBL/GenBank/DDBJ databases">
        <authorList>
            <consortium name="Pathogen Informatics"/>
        </authorList>
    </citation>
    <scope>NUCLEOTIDE SEQUENCE [LARGE SCALE GENOMIC DNA]</scope>
</reference>
<sequence length="335" mass="38395">MADDRSGGNEEFAVTYLSDLHSVKFYNDINKDDSELSNYTQQCEKLNVKKDNDEMKTVCKMFLRHLEKSSVWNFENHGYDICLLLNYWIYDKLTNIFGGKDASDIAFSNFQYIWSYPEEYITKNTSCKQKCKYEIDVYKDDDWKERKEFYEYCVDYDMINGLINFSGDKCNYFYEYIKRKEELYKQFQHICSTESAKCPKFYEECKEKDPNLLLSKLHCRDEMDQKKAAAHASAFQSESASGLRSPVSGLSGDEYGSSKTETASGTSQIGTKVGQSVLGVAPVLLTATALYRYTPIGAWIRNLGGTNPNSLSNIDGGEIDGFFGDSENYISYQPM</sequence>
<name>A0A1C3KIL1_PLAOA</name>
<dbReference type="EMBL" id="FLRJ01000431">
    <property type="protein sequence ID" value="SBT73598.1"/>
    <property type="molecule type" value="Genomic_DNA"/>
</dbReference>
<dbReference type="Proteomes" id="UP000243200">
    <property type="component" value="Unassembled WGS sequence"/>
</dbReference>